<dbReference type="RefSeq" id="WP_132372784.1">
    <property type="nucleotide sequence ID" value="NZ_SMAN01000024.1"/>
</dbReference>
<feature type="region of interest" description="Disordered" evidence="1">
    <location>
        <begin position="131"/>
        <end position="154"/>
    </location>
</feature>
<dbReference type="Pfam" id="PF14177">
    <property type="entry name" value="YkyB"/>
    <property type="match status" value="1"/>
</dbReference>
<sequence>MKQHKNCRYSTREIAEAISVVNRHAKTAPQPKHLYTLKKKAIQKLIHQKKAKKMGLHYSEHPTLSKQHTTLLIQVEDFYFHLPPEKEDLQSLEHFGRVDQDFRNPKPQLSLKRAKQILYHYLGWKPVKQEPKRNELPSISSWVSGQDQQNWRRK</sequence>
<evidence type="ECO:0000313" key="3">
    <source>
        <dbReference type="Proteomes" id="UP000294650"/>
    </source>
</evidence>
<name>A0A4R3MSK9_9BACI</name>
<comment type="caution">
    <text evidence="2">The sequence shown here is derived from an EMBL/GenBank/DDBJ whole genome shotgun (WGS) entry which is preliminary data.</text>
</comment>
<accession>A0A4R3MSK9</accession>
<reference evidence="2 3" key="1">
    <citation type="submission" date="2019-03" db="EMBL/GenBank/DDBJ databases">
        <title>Genomic Encyclopedia of Type Strains, Phase IV (KMG-IV): sequencing the most valuable type-strain genomes for metagenomic binning, comparative biology and taxonomic classification.</title>
        <authorList>
            <person name="Goeker M."/>
        </authorList>
    </citation>
    <scope>NUCLEOTIDE SEQUENCE [LARGE SCALE GENOMIC DNA]</scope>
    <source>
        <strain evidence="2 3">DSM 25894</strain>
    </source>
</reference>
<keyword evidence="3" id="KW-1185">Reference proteome</keyword>
<evidence type="ECO:0000256" key="1">
    <source>
        <dbReference type="SAM" id="MobiDB-lite"/>
    </source>
</evidence>
<dbReference type="OrthoDB" id="2360869at2"/>
<dbReference type="Proteomes" id="UP000294650">
    <property type="component" value="Unassembled WGS sequence"/>
</dbReference>
<dbReference type="EMBL" id="SMAN01000024">
    <property type="protein sequence ID" value="TCT18061.1"/>
    <property type="molecule type" value="Genomic_DNA"/>
</dbReference>
<feature type="compositionally biased region" description="Polar residues" evidence="1">
    <location>
        <begin position="137"/>
        <end position="154"/>
    </location>
</feature>
<organism evidence="2 3">
    <name type="scientific">Melghiribacillus thermohalophilus</name>
    <dbReference type="NCBI Taxonomy" id="1324956"/>
    <lineage>
        <taxon>Bacteria</taxon>
        <taxon>Bacillati</taxon>
        <taxon>Bacillota</taxon>
        <taxon>Bacilli</taxon>
        <taxon>Bacillales</taxon>
        <taxon>Bacillaceae</taxon>
        <taxon>Melghiribacillus</taxon>
    </lineage>
</organism>
<protein>
    <submittedName>
        <fullName evidence="2">YkyB-like protein</fullName>
    </submittedName>
</protein>
<dbReference type="AlphaFoldDB" id="A0A4R3MSK9"/>
<gene>
    <name evidence="2" type="ORF">EDD68_12413</name>
</gene>
<evidence type="ECO:0000313" key="2">
    <source>
        <dbReference type="EMBL" id="TCT18061.1"/>
    </source>
</evidence>
<proteinExistence type="predicted"/>
<dbReference type="InterPro" id="IPR025552">
    <property type="entry name" value="YkyB"/>
</dbReference>